<dbReference type="EMBL" id="MU827330">
    <property type="protein sequence ID" value="KAJ7354948.1"/>
    <property type="molecule type" value="Genomic_DNA"/>
</dbReference>
<keyword evidence="2" id="KW-1185">Reference proteome</keyword>
<dbReference type="PANTHER" id="PTHR46880:SF5">
    <property type="entry name" value="DUF4371 DOMAIN-CONTAINING PROTEIN"/>
    <property type="match status" value="1"/>
</dbReference>
<proteinExistence type="predicted"/>
<evidence type="ECO:0000313" key="1">
    <source>
        <dbReference type="EMBL" id="KAJ7354948.1"/>
    </source>
</evidence>
<evidence type="ECO:0000313" key="2">
    <source>
        <dbReference type="Proteomes" id="UP001163046"/>
    </source>
</evidence>
<sequence length="114" mass="12635">MLTKVPYKDNFKNVLHLVEIMLVQPISAAQCGRAISAQNRVKSSLCIALGSSTLEELIRITAEGPPVPEFNPAPVVDKWLTRDREAESMFVYHGCTDVHRVTLLSRGCTDCTAY</sequence>
<reference evidence="1" key="1">
    <citation type="submission" date="2023-01" db="EMBL/GenBank/DDBJ databases">
        <title>Genome assembly of the deep-sea coral Lophelia pertusa.</title>
        <authorList>
            <person name="Herrera S."/>
            <person name="Cordes E."/>
        </authorList>
    </citation>
    <scope>NUCLEOTIDE SEQUENCE</scope>
    <source>
        <strain evidence="1">USNM1676648</strain>
        <tissue evidence="1">Polyp</tissue>
    </source>
</reference>
<accession>A0A9W9YLN7</accession>
<dbReference type="Proteomes" id="UP001163046">
    <property type="component" value="Unassembled WGS sequence"/>
</dbReference>
<dbReference type="PANTHER" id="PTHR46880">
    <property type="entry name" value="RAS-ASSOCIATING DOMAIN-CONTAINING PROTEIN"/>
    <property type="match status" value="1"/>
</dbReference>
<gene>
    <name evidence="1" type="ORF">OS493_029057</name>
</gene>
<protein>
    <submittedName>
        <fullName evidence="1">Uncharacterized protein</fullName>
    </submittedName>
</protein>
<dbReference type="OrthoDB" id="5987870at2759"/>
<dbReference type="AlphaFoldDB" id="A0A9W9YLN7"/>
<comment type="caution">
    <text evidence="1">The sequence shown here is derived from an EMBL/GenBank/DDBJ whole genome shotgun (WGS) entry which is preliminary data.</text>
</comment>
<name>A0A9W9YLN7_9CNID</name>
<organism evidence="1 2">
    <name type="scientific">Desmophyllum pertusum</name>
    <dbReference type="NCBI Taxonomy" id="174260"/>
    <lineage>
        <taxon>Eukaryota</taxon>
        <taxon>Metazoa</taxon>
        <taxon>Cnidaria</taxon>
        <taxon>Anthozoa</taxon>
        <taxon>Hexacorallia</taxon>
        <taxon>Scleractinia</taxon>
        <taxon>Caryophylliina</taxon>
        <taxon>Caryophylliidae</taxon>
        <taxon>Desmophyllum</taxon>
    </lineage>
</organism>